<dbReference type="GO" id="GO:0005525">
    <property type="term" value="F:GTP binding"/>
    <property type="evidence" value="ECO:0007669"/>
    <property type="project" value="UniProtKB-KW"/>
</dbReference>
<keyword evidence="3" id="KW-0479">Metal-binding</keyword>
<evidence type="ECO:0000256" key="7">
    <source>
        <dbReference type="ARBA" id="ARBA00023150"/>
    </source>
</evidence>
<dbReference type="SUPFAM" id="SSF53448">
    <property type="entry name" value="Nucleotide-diphospho-sugar transferases"/>
    <property type="match status" value="1"/>
</dbReference>
<keyword evidence="6" id="KW-0342">GTP-binding</keyword>
<dbReference type="GO" id="GO:0046872">
    <property type="term" value="F:metal ion binding"/>
    <property type="evidence" value="ECO:0007669"/>
    <property type="project" value="UniProtKB-KW"/>
</dbReference>
<reference evidence="9 10" key="2">
    <citation type="journal article" date="2011" name="Stand. Genomic Sci.">
        <title>Complete genome sequence of Staphylothermus hellenicus P8.</title>
        <authorList>
            <person name="Anderson I."/>
            <person name="Wirth R."/>
            <person name="Lucas S."/>
            <person name="Copeland A."/>
            <person name="Lapidus A."/>
            <person name="Cheng J.F."/>
            <person name="Goodwin L."/>
            <person name="Pitluck S."/>
            <person name="Davenport K."/>
            <person name="Detter J.C."/>
            <person name="Han C."/>
            <person name="Tapia R."/>
            <person name="Land M."/>
            <person name="Hauser L."/>
            <person name="Pati A."/>
            <person name="Mikhailova N."/>
            <person name="Woyke T."/>
            <person name="Klenk H.P."/>
            <person name="Kyrpides N."/>
            <person name="Ivanova N."/>
        </authorList>
    </citation>
    <scope>NUCLEOTIDE SEQUENCE [LARGE SCALE GENOMIC DNA]</scope>
    <source>
        <strain evidence="10">DSM 12710 / JCM 10830 / BK20S6-10-b1 / P8</strain>
    </source>
</reference>
<dbReference type="RefSeq" id="WP_013143042.1">
    <property type="nucleotide sequence ID" value="NC_014205.1"/>
</dbReference>
<dbReference type="eggNOG" id="arCOG01872">
    <property type="taxonomic scope" value="Archaea"/>
</dbReference>
<keyword evidence="5" id="KW-0460">Magnesium</keyword>
<dbReference type="InterPro" id="IPR025877">
    <property type="entry name" value="MobA-like_NTP_Trfase"/>
</dbReference>
<evidence type="ECO:0000256" key="3">
    <source>
        <dbReference type="ARBA" id="ARBA00022723"/>
    </source>
</evidence>
<keyword evidence="10" id="KW-1185">Reference proteome</keyword>
<dbReference type="InterPro" id="IPR013482">
    <property type="entry name" value="Molybde_CF_guanTrfase"/>
</dbReference>
<evidence type="ECO:0000256" key="4">
    <source>
        <dbReference type="ARBA" id="ARBA00022741"/>
    </source>
</evidence>
<dbReference type="NCBIfam" id="NF001457">
    <property type="entry name" value="PRK00317.1-3"/>
    <property type="match status" value="1"/>
</dbReference>
<evidence type="ECO:0000256" key="6">
    <source>
        <dbReference type="ARBA" id="ARBA00023134"/>
    </source>
</evidence>
<organism evidence="9 10">
    <name type="scientific">Staphylothermus hellenicus (strain DSM 12710 / JCM 10830 / BK20S6-10-b1 / P8)</name>
    <dbReference type="NCBI Taxonomy" id="591019"/>
    <lineage>
        <taxon>Archaea</taxon>
        <taxon>Thermoproteota</taxon>
        <taxon>Thermoprotei</taxon>
        <taxon>Desulfurococcales</taxon>
        <taxon>Desulfurococcaceae</taxon>
        <taxon>Staphylothermus</taxon>
    </lineage>
</organism>
<name>D7DCE7_STAHD</name>
<feature type="domain" description="MobA-like NTP transferase" evidence="8">
    <location>
        <begin position="14"/>
        <end position="158"/>
    </location>
</feature>
<sequence length="223" mass="25289">MAEAIDDMGKLKIAVLAGGLSTRFGSNKLFYTINGKPLILYVYERLISIFDEENIFFIASPHNAVLLRKIGLSNVLIDDILKGPISGIYIALKNLGDVFVFGGDMPCLNRELLIEMLNIWIENKFLALVPGWRKGFLEPLHAIYSGELLSVFEKSISCGELSITRLINKLDNKKILYLDDYPLEQKLSVYNVNTRDDIRCVEEGLIKKLPEPCLECLIYRERS</sequence>
<evidence type="ECO:0000259" key="8">
    <source>
        <dbReference type="Pfam" id="PF12804"/>
    </source>
</evidence>
<dbReference type="PANTHER" id="PTHR19136">
    <property type="entry name" value="MOLYBDENUM COFACTOR GUANYLYLTRANSFERASE"/>
    <property type="match status" value="1"/>
</dbReference>
<dbReference type="CDD" id="cd02503">
    <property type="entry name" value="MobA"/>
    <property type="match status" value="1"/>
</dbReference>
<evidence type="ECO:0000256" key="5">
    <source>
        <dbReference type="ARBA" id="ARBA00022842"/>
    </source>
</evidence>
<dbReference type="OrthoDB" id="28434at2157"/>
<keyword evidence="1" id="KW-0963">Cytoplasm</keyword>
<gene>
    <name evidence="9" type="ordered locus">Shell_0725</name>
</gene>
<accession>D7DCE7</accession>
<dbReference type="InterPro" id="IPR029044">
    <property type="entry name" value="Nucleotide-diphossugar_trans"/>
</dbReference>
<dbReference type="Proteomes" id="UP000002573">
    <property type="component" value="Chromosome"/>
</dbReference>
<evidence type="ECO:0000256" key="2">
    <source>
        <dbReference type="ARBA" id="ARBA00022679"/>
    </source>
</evidence>
<dbReference type="Gene3D" id="3.90.550.10">
    <property type="entry name" value="Spore Coat Polysaccharide Biosynthesis Protein SpsA, Chain A"/>
    <property type="match status" value="1"/>
</dbReference>
<evidence type="ECO:0000313" key="9">
    <source>
        <dbReference type="EMBL" id="ADI31844.1"/>
    </source>
</evidence>
<keyword evidence="2" id="KW-0808">Transferase</keyword>
<evidence type="ECO:0000313" key="10">
    <source>
        <dbReference type="Proteomes" id="UP000002573"/>
    </source>
</evidence>
<proteinExistence type="predicted"/>
<dbReference type="AlphaFoldDB" id="D7DCE7"/>
<keyword evidence="4" id="KW-0547">Nucleotide-binding</keyword>
<dbReference type="Pfam" id="PF12804">
    <property type="entry name" value="NTP_transf_3"/>
    <property type="match status" value="1"/>
</dbReference>
<dbReference type="GO" id="GO:0016779">
    <property type="term" value="F:nucleotidyltransferase activity"/>
    <property type="evidence" value="ECO:0007669"/>
    <property type="project" value="TreeGrafter"/>
</dbReference>
<reference evidence="10" key="1">
    <citation type="submission" date="2010-05" db="EMBL/GenBank/DDBJ databases">
        <title>Complete sequence of Staphylothermus hellenicus DSM 12710.</title>
        <authorList>
            <consortium name="US DOE Joint Genome Institute"/>
            <person name="Lucas S."/>
            <person name="Copeland A."/>
            <person name="Lapidus A."/>
            <person name="Cheng J.-F."/>
            <person name="Bruce D."/>
            <person name="Goodwin L."/>
            <person name="Pitluck S."/>
            <person name="Davenport K."/>
            <person name="Detter J.C."/>
            <person name="Han C."/>
            <person name="Tapia R."/>
            <person name="Larimer F."/>
            <person name="Land M."/>
            <person name="Hauser L."/>
            <person name="Kyrpides N."/>
            <person name="Mikhailova N."/>
            <person name="Anderson I.J."/>
            <person name="Woyke T."/>
        </authorList>
    </citation>
    <scope>NUCLEOTIDE SEQUENCE [LARGE SCALE GENOMIC DNA]</scope>
    <source>
        <strain evidence="10">DSM 12710 / JCM 10830 / BK20S6-10-b1 / P8</strain>
    </source>
</reference>
<dbReference type="EMBL" id="CP002051">
    <property type="protein sequence ID" value="ADI31844.1"/>
    <property type="molecule type" value="Genomic_DNA"/>
</dbReference>
<dbReference type="STRING" id="591019.Shell_0725"/>
<keyword evidence="7" id="KW-0501">Molybdenum cofactor biosynthesis</keyword>
<dbReference type="PANTHER" id="PTHR19136:SF81">
    <property type="entry name" value="MOLYBDENUM COFACTOR GUANYLYLTRANSFERASE"/>
    <property type="match status" value="1"/>
</dbReference>
<protein>
    <submittedName>
        <fullName evidence="9">Molybdopterin-guanine dinucleotide biosynthesis protein A-like protein</fullName>
    </submittedName>
</protein>
<dbReference type="GO" id="GO:0006777">
    <property type="term" value="P:Mo-molybdopterin cofactor biosynthetic process"/>
    <property type="evidence" value="ECO:0007669"/>
    <property type="project" value="UniProtKB-KW"/>
</dbReference>
<evidence type="ECO:0000256" key="1">
    <source>
        <dbReference type="ARBA" id="ARBA00022490"/>
    </source>
</evidence>
<dbReference type="GeneID" id="9234014"/>
<dbReference type="KEGG" id="shc:Shell_0725"/>
<dbReference type="HOGENOM" id="CLU_055597_2_2_2"/>